<feature type="transmembrane region" description="Helical" evidence="11">
    <location>
        <begin position="1065"/>
        <end position="1088"/>
    </location>
</feature>
<evidence type="ECO:0000256" key="7">
    <source>
        <dbReference type="ARBA" id="ARBA00022840"/>
    </source>
</evidence>
<evidence type="ECO:0000256" key="11">
    <source>
        <dbReference type="SAM" id="Phobius"/>
    </source>
</evidence>
<keyword evidence="5" id="KW-0677">Repeat</keyword>
<keyword evidence="8 11" id="KW-1133">Transmembrane helix</keyword>
<evidence type="ECO:0000313" key="13">
    <source>
        <dbReference type="EMBL" id="KAF2238253.1"/>
    </source>
</evidence>
<gene>
    <name evidence="13" type="ORF">EV356DRAFT_440447</name>
</gene>
<keyword evidence="9 11" id="KW-0472">Membrane</keyword>
<evidence type="ECO:0000256" key="5">
    <source>
        <dbReference type="ARBA" id="ARBA00022737"/>
    </source>
</evidence>
<reference evidence="13" key="1">
    <citation type="journal article" date="2020" name="Stud. Mycol.">
        <title>101 Dothideomycetes genomes: a test case for predicting lifestyles and emergence of pathogens.</title>
        <authorList>
            <person name="Haridas S."/>
            <person name="Albert R."/>
            <person name="Binder M."/>
            <person name="Bloem J."/>
            <person name="Labutti K."/>
            <person name="Salamov A."/>
            <person name="Andreopoulos B."/>
            <person name="Baker S."/>
            <person name="Barry K."/>
            <person name="Bills G."/>
            <person name="Bluhm B."/>
            <person name="Cannon C."/>
            <person name="Castanera R."/>
            <person name="Culley D."/>
            <person name="Daum C."/>
            <person name="Ezra D."/>
            <person name="Gonzalez J."/>
            <person name="Henrissat B."/>
            <person name="Kuo A."/>
            <person name="Liang C."/>
            <person name="Lipzen A."/>
            <person name="Lutzoni F."/>
            <person name="Magnuson J."/>
            <person name="Mondo S."/>
            <person name="Nolan M."/>
            <person name="Ohm R."/>
            <person name="Pangilinan J."/>
            <person name="Park H.-J."/>
            <person name="Ramirez L."/>
            <person name="Alfaro M."/>
            <person name="Sun H."/>
            <person name="Tritt A."/>
            <person name="Yoshinaga Y."/>
            <person name="Zwiers L.-H."/>
            <person name="Turgeon B."/>
            <person name="Goodwin S."/>
            <person name="Spatafora J."/>
            <person name="Crous P."/>
            <person name="Grigoriev I."/>
        </authorList>
    </citation>
    <scope>NUCLEOTIDE SEQUENCE</scope>
    <source>
        <strain evidence="13">Tuck. ex Michener</strain>
    </source>
</reference>
<feature type="transmembrane region" description="Helical" evidence="11">
    <location>
        <begin position="1095"/>
        <end position="1119"/>
    </location>
</feature>
<organism evidence="13 14">
    <name type="scientific">Viridothelium virens</name>
    <name type="common">Speckled blister lichen</name>
    <name type="synonym">Trypethelium virens</name>
    <dbReference type="NCBI Taxonomy" id="1048519"/>
    <lineage>
        <taxon>Eukaryota</taxon>
        <taxon>Fungi</taxon>
        <taxon>Dikarya</taxon>
        <taxon>Ascomycota</taxon>
        <taxon>Pezizomycotina</taxon>
        <taxon>Dothideomycetes</taxon>
        <taxon>Dothideomycetes incertae sedis</taxon>
        <taxon>Trypetheliales</taxon>
        <taxon>Trypetheliaceae</taxon>
        <taxon>Viridothelium</taxon>
    </lineage>
</organism>
<evidence type="ECO:0000256" key="8">
    <source>
        <dbReference type="ARBA" id="ARBA00022989"/>
    </source>
</evidence>
<dbReference type="Pfam" id="PF00005">
    <property type="entry name" value="ABC_tran"/>
    <property type="match status" value="2"/>
</dbReference>
<dbReference type="InterPro" id="IPR013525">
    <property type="entry name" value="ABC2_TM"/>
</dbReference>
<feature type="transmembrane region" description="Helical" evidence="11">
    <location>
        <begin position="285"/>
        <end position="303"/>
    </location>
</feature>
<dbReference type="PROSITE" id="PS00211">
    <property type="entry name" value="ABC_TRANSPORTER_1"/>
    <property type="match status" value="2"/>
</dbReference>
<feature type="region of interest" description="Disordered" evidence="10">
    <location>
        <begin position="766"/>
        <end position="803"/>
    </location>
</feature>
<dbReference type="InterPro" id="IPR026082">
    <property type="entry name" value="ABCA"/>
</dbReference>
<dbReference type="GO" id="GO:0140359">
    <property type="term" value="F:ABC-type transporter activity"/>
    <property type="evidence" value="ECO:0007669"/>
    <property type="project" value="InterPro"/>
</dbReference>
<evidence type="ECO:0000256" key="4">
    <source>
        <dbReference type="ARBA" id="ARBA00022692"/>
    </source>
</evidence>
<comment type="similarity">
    <text evidence="2">Belongs to the ABC transporter superfamily. ABCA family.</text>
</comment>
<dbReference type="InterPro" id="IPR003439">
    <property type="entry name" value="ABC_transporter-like_ATP-bd"/>
</dbReference>
<dbReference type="EMBL" id="ML991776">
    <property type="protein sequence ID" value="KAF2238253.1"/>
    <property type="molecule type" value="Genomic_DNA"/>
</dbReference>
<evidence type="ECO:0000256" key="9">
    <source>
        <dbReference type="ARBA" id="ARBA00023136"/>
    </source>
</evidence>
<protein>
    <submittedName>
        <fullName evidence="13">P-loop containing nucleoside triphosphate hydrolase protein</fullName>
    </submittedName>
</protein>
<dbReference type="InterPro" id="IPR017871">
    <property type="entry name" value="ABC_transporter-like_CS"/>
</dbReference>
<evidence type="ECO:0000256" key="1">
    <source>
        <dbReference type="ARBA" id="ARBA00004141"/>
    </source>
</evidence>
<feature type="transmembrane region" description="Helical" evidence="11">
    <location>
        <begin position="831"/>
        <end position="852"/>
    </location>
</feature>
<feature type="transmembrane region" description="Helical" evidence="11">
    <location>
        <begin position="1034"/>
        <end position="1059"/>
    </location>
</feature>
<sequence length="1615" mass="176400">MAFLQQTWTLTYKNLLTVLVRHWFSTPLRAFVLPVVFMFFISYAKNFFVPPSDYGIGSASSLRSLPAALAAGESSRNTVAFVNNGHTGGQIQNVIDQVSNTVKGAGKNVQVVGSDVELLTVCRSSLRGASDCFAAASFVSSPTEGAGGIWNYTIRADGALGAKIFVNRNDNDAEIYVLPFQHAIDATIASVDNSSLPQVDEYPFTSETSQERANNIEQLYMGSVINILAVAFFLGIVGVTYQLTGLMASERELGMSQLIEAMSPSPVKWHTQAARLMAYHVAFDILYFPGWILSAAIVNGLVFPATSFGLVFIVHFLAGLALSSWSILVGSLFRKAQLSGITVTLVSIILAIIAQVVAPQSSGAVAILSLLFPSMNYTFVIIYMARWERQLLASNFAKGAPENPWQVPGYVFLIFLIVQIVVFPILGAYIERSLYGTSSKARHVSKASSSEKTIELGSLSKHYLPSWWNRNVSSRLGRKRKDAVIAVDDFSLTALKGQIMVLLGANGSGKSTTLDCIAGLSKPTSGTIDLDGTGGLGLCPQKNVMWDNLTVFEHCMIFTRLKSQGKGVESKETVRDLVSACDLDLKINAHAKTLSGGQKRKLQLAMMFTGGSRVCCVDEVSSGLDPLSRRKIWDILLAERGHRTLLMTTHFLDEADVLSDHIAILSKGKLKAEGSAVELKHRFGGGYRVHIYNRGQKLALPEGSENIPQRVLYDQTVFNIQDSAKAANFITGLEQAGHREYQVSGPTIEDVFLRLAEEVMEDAATAQANAVHESVQPKADDKPPNSPSEGTSEDKDGEYVGPRLVTGKGTSLLRQAWILFRKRVTILRRNYLPYFALVLIPIIAAGLTTLFLKGFSPLSCNPGDQSSNPDLSSLAINVLQPDVPVGPSSRVSIEALARLSGMNTSIFHAVESVGEFNNFIAQNFHNVTPGGFFLGDNPSDTPVFSYIGNFDISFAIITQNLLDTVSSQVPIATNFQSFAVPFAPSAGKTLQLVLYFGLAMSAYPGFFALYPTVERLRKIRALHFSNGVQAGPLWSAYLAFDFLFVLLISVLVTVIWVGVNNIWYFPGYLFVVFFLYGLTSILLSYVISLFTTSQLAAFAFAAGGQAILFLIYFIMYLSIITYSPAGRIDADLTTGHFTLGLITPSGNLLRALLLTLNEFSLLCDGGDTIASYAGGIKVFGGPILYLLLQAMALFTFLIWYDSGYKPSFLLKHRNEDVEEDTESHEPEILDELTRVKTSNDGLRVLHVSKTFGRTTAVQDVTFGVKRGEVFALLGPNGAGKSTTISLVRGDLRPSGPHGDIFVENTSIIQHRAAARNHLGVCPQFDAIDQMTVVEHLRFYAMARGVADVGHNVAEIVNAVGLAPFAHRLAGQLSGGNKRKLSLGIALMGNPSVLLLDEPSSGMDAASKRVMWQTLSSVTAGRALVITTHSMEEADALADRAGIMAKRMLALGTSDFLRKKYGDAYYVHLVHRAAPHTSDEEMQRVRSWVQENIPRAVTEDRMFHGQLRFMVPNASMQNLESRSKALDADDKIEDGSESSTSAFTQRAGIAALFALLEAHKQELGFEYYSVSQTTLDQVFLNIVGKHNVEEENQHREEKSVSQARGLKRVTKVFRRQ</sequence>
<dbReference type="CDD" id="cd03263">
    <property type="entry name" value="ABC_subfamily_A"/>
    <property type="match status" value="2"/>
</dbReference>
<evidence type="ECO:0000256" key="3">
    <source>
        <dbReference type="ARBA" id="ARBA00022448"/>
    </source>
</evidence>
<dbReference type="SUPFAM" id="SSF52540">
    <property type="entry name" value="P-loop containing nucleoside triphosphate hydrolases"/>
    <property type="match status" value="2"/>
</dbReference>
<dbReference type="FunFam" id="3.40.50.300:FF:001345">
    <property type="entry name" value="Related to ABC transporter"/>
    <property type="match status" value="1"/>
</dbReference>
<dbReference type="PANTHER" id="PTHR19229:SF36">
    <property type="entry name" value="ATP-BINDING CASSETTE SUB-FAMILY A MEMBER 2"/>
    <property type="match status" value="1"/>
</dbReference>
<evidence type="ECO:0000259" key="12">
    <source>
        <dbReference type="PROSITE" id="PS50893"/>
    </source>
</evidence>
<dbReference type="PROSITE" id="PS50893">
    <property type="entry name" value="ABC_TRANSPORTER_2"/>
    <property type="match status" value="2"/>
</dbReference>
<dbReference type="GO" id="GO:0016020">
    <property type="term" value="C:membrane"/>
    <property type="evidence" value="ECO:0007669"/>
    <property type="project" value="UniProtKB-SubCell"/>
</dbReference>
<dbReference type="GO" id="GO:0005319">
    <property type="term" value="F:lipid transporter activity"/>
    <property type="evidence" value="ECO:0007669"/>
    <property type="project" value="TreeGrafter"/>
</dbReference>
<feature type="domain" description="ABC transporter" evidence="12">
    <location>
        <begin position="1242"/>
        <end position="1469"/>
    </location>
</feature>
<evidence type="ECO:0000256" key="6">
    <source>
        <dbReference type="ARBA" id="ARBA00022741"/>
    </source>
</evidence>
<keyword evidence="3" id="KW-0813">Transport</keyword>
<feature type="transmembrane region" description="Helical" evidence="11">
    <location>
        <begin position="339"/>
        <end position="358"/>
    </location>
</feature>
<dbReference type="SMART" id="SM00382">
    <property type="entry name" value="AAA"/>
    <property type="match status" value="2"/>
</dbReference>
<feature type="transmembrane region" description="Helical" evidence="11">
    <location>
        <begin position="407"/>
        <end position="430"/>
    </location>
</feature>
<feature type="transmembrane region" description="Helical" evidence="11">
    <location>
        <begin position="992"/>
        <end position="1013"/>
    </location>
</feature>
<dbReference type="Gene3D" id="3.40.50.300">
    <property type="entry name" value="P-loop containing nucleotide triphosphate hydrolases"/>
    <property type="match status" value="2"/>
</dbReference>
<feature type="transmembrane region" description="Helical" evidence="11">
    <location>
        <begin position="365"/>
        <end position="387"/>
    </location>
</feature>
<proteinExistence type="inferred from homology"/>
<dbReference type="GO" id="GO:0005524">
    <property type="term" value="F:ATP binding"/>
    <property type="evidence" value="ECO:0007669"/>
    <property type="project" value="UniProtKB-KW"/>
</dbReference>
<comment type="subcellular location">
    <subcellularLocation>
        <location evidence="1">Membrane</location>
        <topology evidence="1">Multi-pass membrane protein</topology>
    </subcellularLocation>
</comment>
<feature type="transmembrane region" description="Helical" evidence="11">
    <location>
        <begin position="20"/>
        <end position="41"/>
    </location>
</feature>
<evidence type="ECO:0000256" key="2">
    <source>
        <dbReference type="ARBA" id="ARBA00008869"/>
    </source>
</evidence>
<feature type="transmembrane region" description="Helical" evidence="11">
    <location>
        <begin position="310"/>
        <end position="333"/>
    </location>
</feature>
<evidence type="ECO:0000256" key="10">
    <source>
        <dbReference type="SAM" id="MobiDB-lite"/>
    </source>
</evidence>
<dbReference type="Pfam" id="PF12698">
    <property type="entry name" value="ABC2_membrane_3"/>
    <property type="match status" value="1"/>
</dbReference>
<feature type="domain" description="ABC transporter" evidence="12">
    <location>
        <begin position="454"/>
        <end position="692"/>
    </location>
</feature>
<dbReference type="PANTHER" id="PTHR19229">
    <property type="entry name" value="ATP-BINDING CASSETTE TRANSPORTER SUBFAMILY A ABCA"/>
    <property type="match status" value="1"/>
</dbReference>
<keyword evidence="4 11" id="KW-0812">Transmembrane</keyword>
<keyword evidence="13" id="KW-0378">Hydrolase</keyword>
<keyword evidence="14" id="KW-1185">Reference proteome</keyword>
<dbReference type="Proteomes" id="UP000800092">
    <property type="component" value="Unassembled WGS sequence"/>
</dbReference>
<evidence type="ECO:0000313" key="14">
    <source>
        <dbReference type="Proteomes" id="UP000800092"/>
    </source>
</evidence>
<dbReference type="OrthoDB" id="8061355at2759"/>
<dbReference type="InterPro" id="IPR027417">
    <property type="entry name" value="P-loop_NTPase"/>
</dbReference>
<feature type="transmembrane region" description="Helical" evidence="11">
    <location>
        <begin position="1183"/>
        <end position="1200"/>
    </location>
</feature>
<dbReference type="InterPro" id="IPR003593">
    <property type="entry name" value="AAA+_ATPase"/>
</dbReference>
<accession>A0A6A6HL45</accession>
<dbReference type="FunFam" id="3.40.50.300:FF:001344">
    <property type="entry name" value="Related to ABC transporter"/>
    <property type="match status" value="1"/>
</dbReference>
<dbReference type="GO" id="GO:0016887">
    <property type="term" value="F:ATP hydrolysis activity"/>
    <property type="evidence" value="ECO:0007669"/>
    <property type="project" value="InterPro"/>
</dbReference>
<keyword evidence="6" id="KW-0547">Nucleotide-binding</keyword>
<keyword evidence="7" id="KW-0067">ATP-binding</keyword>
<feature type="transmembrane region" description="Helical" evidence="11">
    <location>
        <begin position="219"/>
        <end position="241"/>
    </location>
</feature>
<name>A0A6A6HL45_VIRVR</name>